<name>A0A916SEZ2_9MICO</name>
<dbReference type="Proteomes" id="UP000606922">
    <property type="component" value="Unassembled WGS sequence"/>
</dbReference>
<protein>
    <recommendedName>
        <fullName evidence="5">DUF3099 domain-containing protein</fullName>
    </recommendedName>
</protein>
<reference evidence="3" key="1">
    <citation type="journal article" date="2014" name="Int. J. Syst. Evol. Microbiol.">
        <title>Complete genome sequence of Corynebacterium casei LMG S-19264T (=DSM 44701T), isolated from a smear-ripened cheese.</title>
        <authorList>
            <consortium name="US DOE Joint Genome Institute (JGI-PGF)"/>
            <person name="Walter F."/>
            <person name="Albersmeier A."/>
            <person name="Kalinowski J."/>
            <person name="Ruckert C."/>
        </authorList>
    </citation>
    <scope>NUCLEOTIDE SEQUENCE</scope>
    <source>
        <strain evidence="3">CGMCC 1.12813</strain>
    </source>
</reference>
<keyword evidence="2" id="KW-1133">Transmembrane helix</keyword>
<keyword evidence="2" id="KW-0472">Membrane</keyword>
<dbReference type="RefSeq" id="WP_188509383.1">
    <property type="nucleotide sequence ID" value="NZ_BMGB01000001.1"/>
</dbReference>
<proteinExistence type="predicted"/>
<reference evidence="3" key="2">
    <citation type="submission" date="2020-09" db="EMBL/GenBank/DDBJ databases">
        <authorList>
            <person name="Sun Q."/>
            <person name="Zhou Y."/>
        </authorList>
    </citation>
    <scope>NUCLEOTIDE SEQUENCE</scope>
    <source>
        <strain evidence="3">CGMCC 1.12813</strain>
    </source>
</reference>
<evidence type="ECO:0000313" key="4">
    <source>
        <dbReference type="Proteomes" id="UP000606922"/>
    </source>
</evidence>
<evidence type="ECO:0000256" key="1">
    <source>
        <dbReference type="SAM" id="MobiDB-lite"/>
    </source>
</evidence>
<evidence type="ECO:0000256" key="2">
    <source>
        <dbReference type="SAM" id="Phobius"/>
    </source>
</evidence>
<sequence>MKTQQSITTLPASPADDRRKRMIQYTVAMTIRLVCVILLFFVQGWWLLVVGIGAVVLPYIAVILANNVHGGTPGDVERPGVIVPVRDPRTGSPYGPDHDA</sequence>
<evidence type="ECO:0008006" key="5">
    <source>
        <dbReference type="Google" id="ProtNLM"/>
    </source>
</evidence>
<dbReference type="AlphaFoldDB" id="A0A916SEZ2"/>
<keyword evidence="2" id="KW-0812">Transmembrane</keyword>
<feature type="region of interest" description="Disordered" evidence="1">
    <location>
        <begin position="79"/>
        <end position="100"/>
    </location>
</feature>
<dbReference type="EMBL" id="BMGB01000001">
    <property type="protein sequence ID" value="GGA95896.1"/>
    <property type="molecule type" value="Genomic_DNA"/>
</dbReference>
<evidence type="ECO:0000313" key="3">
    <source>
        <dbReference type="EMBL" id="GGA95896.1"/>
    </source>
</evidence>
<keyword evidence="4" id="KW-1185">Reference proteome</keyword>
<gene>
    <name evidence="3" type="ORF">GCM10010979_07880</name>
</gene>
<dbReference type="Pfam" id="PF11298">
    <property type="entry name" value="DUF3099"/>
    <property type="match status" value="1"/>
</dbReference>
<organism evidence="3 4">
    <name type="scientific">Conyzicola nivalis</name>
    <dbReference type="NCBI Taxonomy" id="1477021"/>
    <lineage>
        <taxon>Bacteria</taxon>
        <taxon>Bacillati</taxon>
        <taxon>Actinomycetota</taxon>
        <taxon>Actinomycetes</taxon>
        <taxon>Micrococcales</taxon>
        <taxon>Microbacteriaceae</taxon>
        <taxon>Conyzicola</taxon>
    </lineage>
</organism>
<feature type="transmembrane region" description="Helical" evidence="2">
    <location>
        <begin position="48"/>
        <end position="68"/>
    </location>
</feature>
<accession>A0A916SEZ2</accession>
<dbReference type="InterPro" id="IPR021449">
    <property type="entry name" value="DUF3099"/>
</dbReference>
<feature type="transmembrane region" description="Helical" evidence="2">
    <location>
        <begin position="22"/>
        <end position="42"/>
    </location>
</feature>
<comment type="caution">
    <text evidence="3">The sequence shown here is derived from an EMBL/GenBank/DDBJ whole genome shotgun (WGS) entry which is preliminary data.</text>
</comment>